<name>A0ABQ9VKC7_SAGOE</name>
<dbReference type="EMBL" id="JASSZA010000006">
    <property type="protein sequence ID" value="KAK2109028.1"/>
    <property type="molecule type" value="Genomic_DNA"/>
</dbReference>
<dbReference type="Proteomes" id="UP001266305">
    <property type="component" value="Unassembled WGS sequence"/>
</dbReference>
<proteinExistence type="predicted"/>
<protein>
    <submittedName>
        <fullName evidence="2">Uncharacterized protein</fullName>
    </submittedName>
</protein>
<reference evidence="2 3" key="1">
    <citation type="submission" date="2023-05" db="EMBL/GenBank/DDBJ databases">
        <title>B98-5 Cell Line De Novo Hybrid Assembly: An Optical Mapping Approach.</title>
        <authorList>
            <person name="Kananen K."/>
            <person name="Auerbach J.A."/>
            <person name="Kautto E."/>
            <person name="Blachly J.S."/>
        </authorList>
    </citation>
    <scope>NUCLEOTIDE SEQUENCE [LARGE SCALE GENOMIC DNA]</scope>
    <source>
        <strain evidence="2">B95-8</strain>
        <tissue evidence="2">Cell line</tissue>
    </source>
</reference>
<accession>A0ABQ9VKC7</accession>
<evidence type="ECO:0000256" key="1">
    <source>
        <dbReference type="SAM" id="MobiDB-lite"/>
    </source>
</evidence>
<comment type="caution">
    <text evidence="2">The sequence shown here is derived from an EMBL/GenBank/DDBJ whole genome shotgun (WGS) entry which is preliminary data.</text>
</comment>
<feature type="region of interest" description="Disordered" evidence="1">
    <location>
        <begin position="77"/>
        <end position="110"/>
    </location>
</feature>
<evidence type="ECO:0000313" key="2">
    <source>
        <dbReference type="EMBL" id="KAK2109028.1"/>
    </source>
</evidence>
<keyword evidence="3" id="KW-1185">Reference proteome</keyword>
<feature type="region of interest" description="Disordered" evidence="1">
    <location>
        <begin position="23"/>
        <end position="53"/>
    </location>
</feature>
<organism evidence="2 3">
    <name type="scientific">Saguinus oedipus</name>
    <name type="common">Cotton-top tamarin</name>
    <name type="synonym">Oedipomidas oedipus</name>
    <dbReference type="NCBI Taxonomy" id="9490"/>
    <lineage>
        <taxon>Eukaryota</taxon>
        <taxon>Metazoa</taxon>
        <taxon>Chordata</taxon>
        <taxon>Craniata</taxon>
        <taxon>Vertebrata</taxon>
        <taxon>Euteleostomi</taxon>
        <taxon>Mammalia</taxon>
        <taxon>Eutheria</taxon>
        <taxon>Euarchontoglires</taxon>
        <taxon>Primates</taxon>
        <taxon>Haplorrhini</taxon>
        <taxon>Platyrrhini</taxon>
        <taxon>Cebidae</taxon>
        <taxon>Callitrichinae</taxon>
        <taxon>Saguinus</taxon>
    </lineage>
</organism>
<evidence type="ECO:0000313" key="3">
    <source>
        <dbReference type="Proteomes" id="UP001266305"/>
    </source>
</evidence>
<sequence length="110" mass="12376">MIYFEFTISDCSYDLWINVNGPSSEDSWPTSSGKCQFLSPSENTEQQPTSNGVRTRPMEQFLQDHIYLLEDAQTGSAHVTRLQSEREANQGEPGSPTPPLPVVRLWKASQ</sequence>
<gene>
    <name evidence="2" type="ORF">P7K49_014193</name>
</gene>